<dbReference type="EMBL" id="LAZR01010557">
    <property type="protein sequence ID" value="KKM66317.1"/>
    <property type="molecule type" value="Genomic_DNA"/>
</dbReference>
<protein>
    <submittedName>
        <fullName evidence="2">Uncharacterized protein</fullName>
    </submittedName>
</protein>
<feature type="compositionally biased region" description="Polar residues" evidence="1">
    <location>
        <begin position="24"/>
        <end position="36"/>
    </location>
</feature>
<accession>A0A0F9MB05</accession>
<reference evidence="2" key="1">
    <citation type="journal article" date="2015" name="Nature">
        <title>Complex archaea that bridge the gap between prokaryotes and eukaryotes.</title>
        <authorList>
            <person name="Spang A."/>
            <person name="Saw J.H."/>
            <person name="Jorgensen S.L."/>
            <person name="Zaremba-Niedzwiedzka K."/>
            <person name="Martijn J."/>
            <person name="Lind A.E."/>
            <person name="van Eijk R."/>
            <person name="Schleper C."/>
            <person name="Guy L."/>
            <person name="Ettema T.J."/>
        </authorList>
    </citation>
    <scope>NUCLEOTIDE SEQUENCE</scope>
</reference>
<evidence type="ECO:0000313" key="2">
    <source>
        <dbReference type="EMBL" id="KKM66317.1"/>
    </source>
</evidence>
<proteinExistence type="predicted"/>
<evidence type="ECO:0000256" key="1">
    <source>
        <dbReference type="SAM" id="MobiDB-lite"/>
    </source>
</evidence>
<dbReference type="AlphaFoldDB" id="A0A0F9MB05"/>
<comment type="caution">
    <text evidence="2">The sequence shown here is derived from an EMBL/GenBank/DDBJ whole genome shotgun (WGS) entry which is preliminary data.</text>
</comment>
<sequence>MGILSLLGQAFKQGSAKPEGGNSVGLQSRQSTSTPAAEQPKAKAAAKLALIKTGGKGGVLNEATTGRKKLLGN</sequence>
<name>A0A0F9MB05_9ZZZZ</name>
<organism evidence="2">
    <name type="scientific">marine sediment metagenome</name>
    <dbReference type="NCBI Taxonomy" id="412755"/>
    <lineage>
        <taxon>unclassified sequences</taxon>
        <taxon>metagenomes</taxon>
        <taxon>ecological metagenomes</taxon>
    </lineage>
</organism>
<gene>
    <name evidence="2" type="ORF">LCGC14_1482380</name>
</gene>
<feature type="region of interest" description="Disordered" evidence="1">
    <location>
        <begin position="12"/>
        <end position="42"/>
    </location>
</feature>